<dbReference type="PROSITE" id="PS50937">
    <property type="entry name" value="HTH_MERR_2"/>
    <property type="match status" value="1"/>
</dbReference>
<dbReference type="PANTHER" id="PTHR30204">
    <property type="entry name" value="REDOX-CYCLING DRUG-SENSING TRANSCRIPTIONAL ACTIVATOR SOXR"/>
    <property type="match status" value="1"/>
</dbReference>
<dbReference type="SMART" id="SM00422">
    <property type="entry name" value="HTH_MERR"/>
    <property type="match status" value="1"/>
</dbReference>
<organism evidence="3">
    <name type="scientific">freshwater metagenome</name>
    <dbReference type="NCBI Taxonomy" id="449393"/>
    <lineage>
        <taxon>unclassified sequences</taxon>
        <taxon>metagenomes</taxon>
        <taxon>ecological metagenomes</taxon>
    </lineage>
</organism>
<evidence type="ECO:0000256" key="1">
    <source>
        <dbReference type="ARBA" id="ARBA00023125"/>
    </source>
</evidence>
<dbReference type="SUPFAM" id="SSF46955">
    <property type="entry name" value="Putative DNA-binding domain"/>
    <property type="match status" value="1"/>
</dbReference>
<protein>
    <submittedName>
        <fullName evidence="3">Unannotated protein</fullName>
    </submittedName>
</protein>
<keyword evidence="1" id="KW-0238">DNA-binding</keyword>
<dbReference type="AlphaFoldDB" id="A0A6J6F6S0"/>
<feature type="domain" description="HTH merR-type" evidence="2">
    <location>
        <begin position="10"/>
        <end position="84"/>
    </location>
</feature>
<proteinExistence type="predicted"/>
<dbReference type="Gene3D" id="1.10.1660.10">
    <property type="match status" value="1"/>
</dbReference>
<dbReference type="PANTHER" id="PTHR30204:SF89">
    <property type="entry name" value="HTH MERR-TYPE DOMAIN-CONTAINING PROTEIN"/>
    <property type="match status" value="1"/>
</dbReference>
<dbReference type="InterPro" id="IPR009061">
    <property type="entry name" value="DNA-bd_dom_put_sf"/>
</dbReference>
<dbReference type="GO" id="GO:0003677">
    <property type="term" value="F:DNA binding"/>
    <property type="evidence" value="ECO:0007669"/>
    <property type="project" value="UniProtKB-KW"/>
</dbReference>
<dbReference type="GO" id="GO:0003700">
    <property type="term" value="F:DNA-binding transcription factor activity"/>
    <property type="evidence" value="ECO:0007669"/>
    <property type="project" value="InterPro"/>
</dbReference>
<sequence>MAIVSRRSDLFTIGEVLNQVRSEFDDISISKIRFLEAEGLIIPARTKSGYRKFSSNDVEKLRYILRMQRDHYLPLKVIKEHIEAIDRGLKPEIEEVEKPKVPSALVDLNQNKERKSNIRVTRDELMANTLISDQDLKDSEDYGLIRVLADKRHYDENAVRTARVIAALSGFGLEPRHLKVLKSGSDRESSLIKQVVSPMARSKRPDASEQANEMMREISNLTNQLHFILVSSTLDDELL</sequence>
<gene>
    <name evidence="3" type="ORF">UFOPK1740_00897</name>
</gene>
<dbReference type="InterPro" id="IPR000551">
    <property type="entry name" value="MerR-type_HTH_dom"/>
</dbReference>
<reference evidence="3" key="1">
    <citation type="submission" date="2020-05" db="EMBL/GenBank/DDBJ databases">
        <authorList>
            <person name="Chiriac C."/>
            <person name="Salcher M."/>
            <person name="Ghai R."/>
            <person name="Kavagutti S V."/>
        </authorList>
    </citation>
    <scope>NUCLEOTIDE SEQUENCE</scope>
</reference>
<accession>A0A6J6F6S0</accession>
<dbReference type="EMBL" id="CAEZTU010000045">
    <property type="protein sequence ID" value="CAB4580538.1"/>
    <property type="molecule type" value="Genomic_DNA"/>
</dbReference>
<evidence type="ECO:0000259" key="2">
    <source>
        <dbReference type="PROSITE" id="PS50937"/>
    </source>
</evidence>
<dbReference type="Pfam" id="PF13411">
    <property type="entry name" value="MerR_1"/>
    <property type="match status" value="1"/>
</dbReference>
<dbReference type="CDD" id="cd00592">
    <property type="entry name" value="HTH_MerR-like"/>
    <property type="match status" value="1"/>
</dbReference>
<evidence type="ECO:0000313" key="3">
    <source>
        <dbReference type="EMBL" id="CAB4580538.1"/>
    </source>
</evidence>
<name>A0A6J6F6S0_9ZZZZ</name>
<dbReference type="InterPro" id="IPR047057">
    <property type="entry name" value="MerR_fam"/>
</dbReference>